<evidence type="ECO:0000259" key="9">
    <source>
        <dbReference type="PROSITE" id="PS50035"/>
    </source>
</evidence>
<evidence type="ECO:0000256" key="3">
    <source>
        <dbReference type="ARBA" id="ARBA00022741"/>
    </source>
</evidence>
<dbReference type="GO" id="GO:0005524">
    <property type="term" value="F:ATP binding"/>
    <property type="evidence" value="ECO:0007669"/>
    <property type="project" value="UniProtKB-KW"/>
</dbReference>
<dbReference type="EC" id="2.7.4.1" evidence="7 8"/>
<dbReference type="GO" id="GO:0009358">
    <property type="term" value="C:polyphosphate kinase complex"/>
    <property type="evidence" value="ECO:0007669"/>
    <property type="project" value="InterPro"/>
</dbReference>
<evidence type="ECO:0000256" key="6">
    <source>
        <dbReference type="ARBA" id="ARBA00022842"/>
    </source>
</evidence>
<keyword evidence="4 7" id="KW-0418">Kinase</keyword>
<keyword evidence="1 7" id="KW-0597">Phosphoprotein</keyword>
<evidence type="ECO:0000256" key="2">
    <source>
        <dbReference type="ARBA" id="ARBA00022679"/>
    </source>
</evidence>
<protein>
    <recommendedName>
        <fullName evidence="7 8">Polyphosphate kinase</fullName>
        <ecNumber evidence="7 8">2.7.4.1</ecNumber>
    </recommendedName>
    <alternativeName>
        <fullName evidence="7">ATP-polyphosphate phosphotransferase</fullName>
    </alternativeName>
    <alternativeName>
        <fullName evidence="7">Polyphosphoric acid kinase</fullName>
    </alternativeName>
</protein>
<dbReference type="InterPro" id="IPR001736">
    <property type="entry name" value="PLipase_D/transphosphatidylase"/>
</dbReference>
<dbReference type="InterPro" id="IPR036830">
    <property type="entry name" value="PP_kinase_middle_dom_sf"/>
</dbReference>
<dbReference type="SUPFAM" id="SSF140356">
    <property type="entry name" value="PPK N-terminal domain-like"/>
    <property type="match status" value="1"/>
</dbReference>
<evidence type="ECO:0000256" key="1">
    <source>
        <dbReference type="ARBA" id="ARBA00022553"/>
    </source>
</evidence>
<dbReference type="PANTHER" id="PTHR30218">
    <property type="entry name" value="POLYPHOSPHATE KINASE"/>
    <property type="match status" value="1"/>
</dbReference>
<dbReference type="SUPFAM" id="SSF56024">
    <property type="entry name" value="Phospholipase D/nuclease"/>
    <property type="match status" value="2"/>
</dbReference>
<dbReference type="Gene3D" id="3.30.1840.10">
    <property type="entry name" value="Polyphosphate kinase middle domain"/>
    <property type="match status" value="1"/>
</dbReference>
<dbReference type="Pfam" id="PF13090">
    <property type="entry name" value="PP_kinase_C"/>
    <property type="match status" value="1"/>
</dbReference>
<feature type="binding site" evidence="7">
    <location>
        <position position="590"/>
    </location>
    <ligand>
        <name>ATP</name>
        <dbReference type="ChEBI" id="CHEBI:30616"/>
    </ligand>
</feature>
<dbReference type="GO" id="GO:0006799">
    <property type="term" value="P:polyphosphate biosynthetic process"/>
    <property type="evidence" value="ECO:0007669"/>
    <property type="project" value="UniProtKB-UniRule"/>
</dbReference>
<accession>A0A9X2Y0J8</accession>
<keyword evidence="3 7" id="KW-0547">Nucleotide-binding</keyword>
<comment type="function">
    <text evidence="7 8">Catalyzes the reversible transfer of the terminal phosphate of ATP to form a long-chain polyphosphate (polyP).</text>
</comment>
<dbReference type="AlphaFoldDB" id="A0A9X2Y0J8"/>
<dbReference type="InterPro" id="IPR003414">
    <property type="entry name" value="PP_kinase"/>
</dbReference>
<comment type="cofactor">
    <cofactor evidence="7">
        <name>Mg(2+)</name>
        <dbReference type="ChEBI" id="CHEBI:18420"/>
    </cofactor>
</comment>
<dbReference type="PIRSF" id="PIRSF015589">
    <property type="entry name" value="PP_kinase"/>
    <property type="match status" value="1"/>
</dbReference>
<dbReference type="RefSeq" id="WP_279299604.1">
    <property type="nucleotide sequence ID" value="NZ_JAOTIF010000029.1"/>
</dbReference>
<dbReference type="HAMAP" id="MF_00347">
    <property type="entry name" value="Polyphosphate_kinase"/>
    <property type="match status" value="1"/>
</dbReference>
<comment type="similarity">
    <text evidence="7 8">Belongs to the polyphosphate kinase 1 (PPK1) family.</text>
</comment>
<dbReference type="Gene3D" id="3.30.870.10">
    <property type="entry name" value="Endonuclease Chain A"/>
    <property type="match status" value="2"/>
</dbReference>
<dbReference type="InterPro" id="IPR025198">
    <property type="entry name" value="PPK_N_dom"/>
</dbReference>
<comment type="caution">
    <text evidence="10">The sequence shown here is derived from an EMBL/GenBank/DDBJ whole genome shotgun (WGS) entry which is preliminary data.</text>
</comment>
<dbReference type="InterPro" id="IPR025200">
    <property type="entry name" value="PPK_C_dom2"/>
</dbReference>
<dbReference type="SUPFAM" id="SSF143724">
    <property type="entry name" value="PHP14-like"/>
    <property type="match status" value="1"/>
</dbReference>
<keyword evidence="7" id="KW-0479">Metal-binding</keyword>
<dbReference type="InterPro" id="IPR036832">
    <property type="entry name" value="PPK_N_dom_sf"/>
</dbReference>
<keyword evidence="6 7" id="KW-0460">Magnesium</keyword>
<feature type="binding site" evidence="7">
    <location>
        <position position="562"/>
    </location>
    <ligand>
        <name>ATP</name>
        <dbReference type="ChEBI" id="CHEBI:30616"/>
    </ligand>
</feature>
<dbReference type="InterPro" id="IPR024953">
    <property type="entry name" value="PP_kinase_middle"/>
</dbReference>
<feature type="binding site" evidence="7">
    <location>
        <position position="368"/>
    </location>
    <ligand>
        <name>Mg(2+)</name>
        <dbReference type="ChEBI" id="CHEBI:18420"/>
    </ligand>
</feature>
<dbReference type="Proteomes" id="UP001155483">
    <property type="component" value="Unassembled WGS sequence"/>
</dbReference>
<name>A0A9X2Y0J8_9BACT</name>
<feature type="binding site" evidence="7">
    <location>
        <position position="398"/>
    </location>
    <ligand>
        <name>Mg(2+)</name>
        <dbReference type="ChEBI" id="CHEBI:18420"/>
    </ligand>
</feature>
<feature type="active site" description="Phosphohistidine intermediate" evidence="7">
    <location>
        <position position="428"/>
    </location>
</feature>
<dbReference type="EMBL" id="JAOTIF010000029">
    <property type="protein sequence ID" value="MCU7552167.1"/>
    <property type="molecule type" value="Genomic_DNA"/>
</dbReference>
<comment type="catalytic activity">
    <reaction evidence="7 8">
        <text>[phosphate](n) + ATP = [phosphate](n+1) + ADP</text>
        <dbReference type="Rhea" id="RHEA:19573"/>
        <dbReference type="Rhea" id="RHEA-COMP:9859"/>
        <dbReference type="Rhea" id="RHEA-COMP:14280"/>
        <dbReference type="ChEBI" id="CHEBI:16838"/>
        <dbReference type="ChEBI" id="CHEBI:30616"/>
        <dbReference type="ChEBI" id="CHEBI:456216"/>
        <dbReference type="EC" id="2.7.4.1"/>
    </reaction>
</comment>
<dbReference type="Pfam" id="PF13089">
    <property type="entry name" value="PP_kinase_N"/>
    <property type="match status" value="1"/>
</dbReference>
<dbReference type="NCBIfam" id="TIGR03705">
    <property type="entry name" value="poly_P_kin"/>
    <property type="match status" value="1"/>
</dbReference>
<evidence type="ECO:0000313" key="11">
    <source>
        <dbReference type="Proteomes" id="UP001155483"/>
    </source>
</evidence>
<dbReference type="Pfam" id="PF02503">
    <property type="entry name" value="PP_kinase"/>
    <property type="match status" value="1"/>
</dbReference>
<dbReference type="PROSITE" id="PS50035">
    <property type="entry name" value="PLD"/>
    <property type="match status" value="1"/>
</dbReference>
<dbReference type="CDD" id="cd09167">
    <property type="entry name" value="PLDc_EcPPK1_C2_like"/>
    <property type="match status" value="1"/>
</dbReference>
<dbReference type="Pfam" id="PF17941">
    <property type="entry name" value="PP_kinase_C_1"/>
    <property type="match status" value="1"/>
</dbReference>
<dbReference type="GO" id="GO:0008976">
    <property type="term" value="F:polyphosphate kinase activity"/>
    <property type="evidence" value="ECO:0007669"/>
    <property type="project" value="UniProtKB-UniRule"/>
</dbReference>
<feature type="domain" description="PLD phosphodiesterase" evidence="9">
    <location>
        <begin position="585"/>
        <end position="615"/>
    </location>
</feature>
<keyword evidence="5 7" id="KW-0067">ATP-binding</keyword>
<sequence length="686" mass="79400">MSKYSFFNRDISWLSFNERVLLEASKTNVPIMERIKFLSIYSSNLDEFYRIRMPALMALHKLHKKDNIQKSVKRHYPDIEFQVKGVVQLQLDFFGKVLTQQLIPSLKETGFYLLYDEPIPDEIKPQTTEYFFSEILAFLQIVNASRSGQNFFPENNKLYLAIIVEGKNGEEFIIVNVPSSDLPRFYSVKVRQVEYIVFIEDIIKENIGEVLKDYTVKACFNLKITRDAELNIDDEFSGDIADKIEKQIQKRDFGLATRFLYEPVSPMKFVNTAVSVMRIPNAIMVRGGRYHNLKDLLFLPIKASHFSYPKMHPISLCSAHVKESLLLQLLKKDIIIHTPFHSYNPVLRFFNEASIDESVEEIAVTLYRVASDSRIANALISAAKNGKKVSVFVELKARFDEANNLKWSKKMKEAGIKIIYSIPTLKVHAKIALVKMRKNEMVKFFGLLATGNFNESTARYYTDHILLTSNSALLQEAEMLFHFLSKREKPTKDRFIPFNFLLVGQFNLIQRFIDLIDNEIENAKNGRPAKIIIKLNNLEEKVLISKLYDASNAGVKIFLLVRSICCLIPGISGMSENITVRRIVDRYLEHGRVFIFHNNGKEDVYLGSADWMNRNIYRRIEVCFPIYDEAIKQELIKIINIQLQDNTQAVLIDDALRNNELFPDSTSVRSQEEIYNFLTNKNHQNL</sequence>
<feature type="binding site" evidence="7">
    <location>
        <position position="461"/>
    </location>
    <ligand>
        <name>ATP</name>
        <dbReference type="ChEBI" id="CHEBI:30616"/>
    </ligand>
</feature>
<organism evidence="10 11">
    <name type="scientific">Paraflavisolibacter caeni</name>
    <dbReference type="NCBI Taxonomy" id="2982496"/>
    <lineage>
        <taxon>Bacteria</taxon>
        <taxon>Pseudomonadati</taxon>
        <taxon>Bacteroidota</taxon>
        <taxon>Chitinophagia</taxon>
        <taxon>Chitinophagales</taxon>
        <taxon>Chitinophagaceae</taxon>
        <taxon>Paraflavisolibacter</taxon>
    </lineage>
</organism>
<dbReference type="PANTHER" id="PTHR30218:SF0">
    <property type="entry name" value="POLYPHOSPHATE KINASE"/>
    <property type="match status" value="1"/>
</dbReference>
<dbReference type="Gene3D" id="1.20.58.310">
    <property type="entry name" value="Polyphosphate kinase N-terminal domain"/>
    <property type="match status" value="1"/>
</dbReference>
<dbReference type="InterPro" id="IPR041108">
    <property type="entry name" value="PP_kinase_C_1"/>
</dbReference>
<reference evidence="10" key="1">
    <citation type="submission" date="2022-09" db="EMBL/GenBank/DDBJ databases">
        <authorList>
            <person name="Yuan C."/>
            <person name="Ke Z."/>
        </authorList>
    </citation>
    <scope>NUCLEOTIDE SEQUENCE</scope>
    <source>
        <strain evidence="10">LB-8</strain>
    </source>
</reference>
<evidence type="ECO:0000256" key="7">
    <source>
        <dbReference type="HAMAP-Rule" id="MF_00347"/>
    </source>
</evidence>
<keyword evidence="11" id="KW-1185">Reference proteome</keyword>
<feature type="binding site" evidence="7">
    <location>
        <position position="44"/>
    </location>
    <ligand>
        <name>ATP</name>
        <dbReference type="ChEBI" id="CHEBI:30616"/>
    </ligand>
</feature>
<reference evidence="10" key="2">
    <citation type="submission" date="2023-04" db="EMBL/GenBank/DDBJ databases">
        <title>Paracnuella aquatica gen. nov., sp. nov., a member of the family Chitinophagaceae isolated from a hot spring.</title>
        <authorList>
            <person name="Wang C."/>
        </authorList>
    </citation>
    <scope>NUCLEOTIDE SEQUENCE</scope>
    <source>
        <strain evidence="10">LB-8</strain>
    </source>
</reference>
<proteinExistence type="inferred from homology"/>
<gene>
    <name evidence="10" type="primary">ppk1</name>
    <name evidence="7" type="synonym">ppk</name>
    <name evidence="10" type="ORF">OCK74_23815</name>
</gene>
<dbReference type="GO" id="GO:0046872">
    <property type="term" value="F:metal ion binding"/>
    <property type="evidence" value="ECO:0007669"/>
    <property type="project" value="UniProtKB-KW"/>
</dbReference>
<evidence type="ECO:0000256" key="5">
    <source>
        <dbReference type="ARBA" id="ARBA00022840"/>
    </source>
</evidence>
<keyword evidence="2 7" id="KW-0808">Transferase</keyword>
<evidence type="ECO:0000256" key="4">
    <source>
        <dbReference type="ARBA" id="ARBA00022777"/>
    </source>
</evidence>
<comment type="PTM">
    <text evidence="7 8">An intermediate of this reaction is the autophosphorylated ppk in which a phosphate is covalently linked to a histidine residue through a N-P bond.</text>
</comment>
<evidence type="ECO:0000256" key="8">
    <source>
        <dbReference type="RuleBase" id="RU003800"/>
    </source>
</evidence>
<evidence type="ECO:0000313" key="10">
    <source>
        <dbReference type="EMBL" id="MCU7552167.1"/>
    </source>
</evidence>
<dbReference type="NCBIfam" id="NF003917">
    <property type="entry name" value="PRK05443.1-1"/>
    <property type="match status" value="1"/>
</dbReference>